<dbReference type="Pfam" id="PF13359">
    <property type="entry name" value="DDE_Tnp_4"/>
    <property type="match status" value="1"/>
</dbReference>
<dbReference type="GO" id="GO:0016787">
    <property type="term" value="F:hydrolase activity"/>
    <property type="evidence" value="ECO:0007669"/>
    <property type="project" value="UniProtKB-KW"/>
</dbReference>
<evidence type="ECO:0000256" key="7">
    <source>
        <dbReference type="ARBA" id="ARBA00023242"/>
    </source>
</evidence>
<name>A0AAE1Q4K0_9EUCA</name>
<evidence type="ECO:0000313" key="10">
    <source>
        <dbReference type="Proteomes" id="UP001292094"/>
    </source>
</evidence>
<sequence>MDDDYAAALALLLLIKKKQQKKKRLWSRDWLKKRSEESVQFRLFRKLKAQDPDTLRQWTRLNDQQYQELLCLVTPLIEKQNTNMRQAVTAAERLTLTLRYLATGECYRSLSCQFRISHNLISSIIPAVSKAIYQVLQPLYVKLPSTTEEWQKVAVDADCKFMYVDVGACGRASDGGVWDKCSLKQAVESSLLNMPPAENIPFTNRKCPFVFVGDDAFPLKEYLMKPYPGRGESTATRIFNYRLSRARRTSENAFGILATRFQVFRAPIRTTPENVKAITMAAVALHNYLIETSRDTYTPPDFIDREDISIGRLNRGQMYQHASAGVEKLHAIGRGHSNLAKQVQRVFQQ</sequence>
<reference evidence="9" key="1">
    <citation type="submission" date="2023-11" db="EMBL/GenBank/DDBJ databases">
        <title>Genome assemblies of two species of porcelain crab, Petrolisthes cinctipes and Petrolisthes manimaculis (Anomura: Porcellanidae).</title>
        <authorList>
            <person name="Angst P."/>
        </authorList>
    </citation>
    <scope>NUCLEOTIDE SEQUENCE</scope>
    <source>
        <strain evidence="9">PB745_02</strain>
        <tissue evidence="9">Gill</tissue>
    </source>
</reference>
<organism evidence="9 10">
    <name type="scientific">Petrolisthes manimaculis</name>
    <dbReference type="NCBI Taxonomy" id="1843537"/>
    <lineage>
        <taxon>Eukaryota</taxon>
        <taxon>Metazoa</taxon>
        <taxon>Ecdysozoa</taxon>
        <taxon>Arthropoda</taxon>
        <taxon>Crustacea</taxon>
        <taxon>Multicrustacea</taxon>
        <taxon>Malacostraca</taxon>
        <taxon>Eumalacostraca</taxon>
        <taxon>Eucarida</taxon>
        <taxon>Decapoda</taxon>
        <taxon>Pleocyemata</taxon>
        <taxon>Anomura</taxon>
        <taxon>Galatheoidea</taxon>
        <taxon>Porcellanidae</taxon>
        <taxon>Petrolisthes</taxon>
    </lineage>
</organism>
<keyword evidence="5" id="KW-0479">Metal-binding</keyword>
<comment type="cofactor">
    <cofactor evidence="1">
        <name>a divalent metal cation</name>
        <dbReference type="ChEBI" id="CHEBI:60240"/>
    </cofactor>
</comment>
<dbReference type="PANTHER" id="PTHR22930:SF269">
    <property type="entry name" value="NUCLEASE HARBI1-LIKE PROTEIN"/>
    <property type="match status" value="1"/>
</dbReference>
<keyword evidence="4" id="KW-0540">Nuclease</keyword>
<dbReference type="EMBL" id="JAWZYT010000816">
    <property type="protein sequence ID" value="KAK4318607.1"/>
    <property type="molecule type" value="Genomic_DNA"/>
</dbReference>
<evidence type="ECO:0000256" key="1">
    <source>
        <dbReference type="ARBA" id="ARBA00001968"/>
    </source>
</evidence>
<evidence type="ECO:0000259" key="8">
    <source>
        <dbReference type="Pfam" id="PF13359"/>
    </source>
</evidence>
<dbReference type="PANTHER" id="PTHR22930">
    <property type="match status" value="1"/>
</dbReference>
<gene>
    <name evidence="9" type="ORF">Pmani_010398</name>
</gene>
<evidence type="ECO:0000256" key="4">
    <source>
        <dbReference type="ARBA" id="ARBA00022722"/>
    </source>
</evidence>
<dbReference type="GO" id="GO:0005634">
    <property type="term" value="C:nucleus"/>
    <property type="evidence" value="ECO:0007669"/>
    <property type="project" value="UniProtKB-SubCell"/>
</dbReference>
<evidence type="ECO:0000256" key="5">
    <source>
        <dbReference type="ARBA" id="ARBA00022723"/>
    </source>
</evidence>
<keyword evidence="7" id="KW-0539">Nucleus</keyword>
<comment type="similarity">
    <text evidence="3">Belongs to the HARBI1 family.</text>
</comment>
<accession>A0AAE1Q4K0</accession>
<dbReference type="InterPro" id="IPR045249">
    <property type="entry name" value="HARBI1-like"/>
</dbReference>
<proteinExistence type="inferred from homology"/>
<dbReference type="Proteomes" id="UP001292094">
    <property type="component" value="Unassembled WGS sequence"/>
</dbReference>
<dbReference type="AlphaFoldDB" id="A0AAE1Q4K0"/>
<evidence type="ECO:0000256" key="2">
    <source>
        <dbReference type="ARBA" id="ARBA00004123"/>
    </source>
</evidence>
<comment type="subcellular location">
    <subcellularLocation>
        <location evidence="2">Nucleus</location>
    </subcellularLocation>
</comment>
<dbReference type="GO" id="GO:0046872">
    <property type="term" value="F:metal ion binding"/>
    <property type="evidence" value="ECO:0007669"/>
    <property type="project" value="UniProtKB-KW"/>
</dbReference>
<keyword evidence="10" id="KW-1185">Reference proteome</keyword>
<feature type="domain" description="DDE Tnp4" evidence="8">
    <location>
        <begin position="153"/>
        <end position="287"/>
    </location>
</feature>
<evidence type="ECO:0000313" key="9">
    <source>
        <dbReference type="EMBL" id="KAK4318607.1"/>
    </source>
</evidence>
<dbReference type="GO" id="GO:0004518">
    <property type="term" value="F:nuclease activity"/>
    <property type="evidence" value="ECO:0007669"/>
    <property type="project" value="UniProtKB-KW"/>
</dbReference>
<dbReference type="InterPro" id="IPR027806">
    <property type="entry name" value="HARBI1_dom"/>
</dbReference>
<keyword evidence="6" id="KW-0378">Hydrolase</keyword>
<evidence type="ECO:0000256" key="3">
    <source>
        <dbReference type="ARBA" id="ARBA00006958"/>
    </source>
</evidence>
<evidence type="ECO:0000256" key="6">
    <source>
        <dbReference type="ARBA" id="ARBA00022801"/>
    </source>
</evidence>
<comment type="caution">
    <text evidence="9">The sequence shown here is derived from an EMBL/GenBank/DDBJ whole genome shotgun (WGS) entry which is preliminary data.</text>
</comment>
<protein>
    <recommendedName>
        <fullName evidence="8">DDE Tnp4 domain-containing protein</fullName>
    </recommendedName>
</protein>